<accession>A0A495VR59</accession>
<dbReference type="OrthoDB" id="9782395at2"/>
<sequence length="333" mass="36418">MLYAIIALVAATFLILGVRRDRRRMANAVWLGLTLVFSFLWVVSRDDLPVWLNDVIGYAVVAALLLAVSVLPVALIVNGVVMLRREGRRLPNLLSLLTGVAIIALVAVFVLALADDRTWVHAVVGALVIVAAYVAFLFVSLLLYSVLYGKTGRRTGFDAVIVLGSGLDGARVPPLLASRLDRAAAVFRRERAAGHAPLVVVSGGQGADEDVSEAVAMRRYLLDRDVPDDRIVLEDRATTTEENLVYSRRLLTSHGHTGRTVAVTNNYHVFRTAVLARRLRMRLEVIGAHTAWYFLPSAFLREFVALLVRHPIVHALVCGALVAGYLALLMVIT</sequence>
<feature type="domain" description="DUF218" evidence="2">
    <location>
        <begin position="158"/>
        <end position="302"/>
    </location>
</feature>
<gene>
    <name evidence="3" type="ORF">C8E97_0318</name>
</gene>
<dbReference type="AlphaFoldDB" id="A0A495VR59"/>
<dbReference type="Gene3D" id="3.40.50.620">
    <property type="entry name" value="HUPs"/>
    <property type="match status" value="1"/>
</dbReference>
<dbReference type="CDD" id="cd06259">
    <property type="entry name" value="YdcF-like"/>
    <property type="match status" value="1"/>
</dbReference>
<dbReference type="InterPro" id="IPR014729">
    <property type="entry name" value="Rossmann-like_a/b/a_fold"/>
</dbReference>
<keyword evidence="4" id="KW-1185">Reference proteome</keyword>
<dbReference type="GO" id="GO:0005886">
    <property type="term" value="C:plasma membrane"/>
    <property type="evidence" value="ECO:0007669"/>
    <property type="project" value="TreeGrafter"/>
</dbReference>
<evidence type="ECO:0000313" key="4">
    <source>
        <dbReference type="Proteomes" id="UP000282084"/>
    </source>
</evidence>
<dbReference type="PANTHER" id="PTHR30336">
    <property type="entry name" value="INNER MEMBRANE PROTEIN, PROBABLE PERMEASE"/>
    <property type="match status" value="1"/>
</dbReference>
<keyword evidence="1" id="KW-1133">Transmembrane helix</keyword>
<dbReference type="PANTHER" id="PTHR30336:SF18">
    <property type="entry name" value="MEMBRANE PROTEIN"/>
    <property type="match status" value="1"/>
</dbReference>
<feature type="transmembrane region" description="Helical" evidence="1">
    <location>
        <begin position="25"/>
        <end position="43"/>
    </location>
</feature>
<protein>
    <submittedName>
        <fullName evidence="3">Uncharacterized SAM-binding protein YcdF (DUF218 family)</fullName>
    </submittedName>
</protein>
<organism evidence="3 4">
    <name type="scientific">Saccharothrix australiensis</name>
    <dbReference type="NCBI Taxonomy" id="2072"/>
    <lineage>
        <taxon>Bacteria</taxon>
        <taxon>Bacillati</taxon>
        <taxon>Actinomycetota</taxon>
        <taxon>Actinomycetes</taxon>
        <taxon>Pseudonocardiales</taxon>
        <taxon>Pseudonocardiaceae</taxon>
        <taxon>Saccharothrix</taxon>
    </lineage>
</organism>
<keyword evidence="1" id="KW-0812">Transmembrane</keyword>
<dbReference type="GO" id="GO:0043164">
    <property type="term" value="P:Gram-negative-bacterium-type cell wall biogenesis"/>
    <property type="evidence" value="ECO:0007669"/>
    <property type="project" value="TreeGrafter"/>
</dbReference>
<dbReference type="Proteomes" id="UP000282084">
    <property type="component" value="Unassembled WGS sequence"/>
</dbReference>
<name>A0A495VR59_9PSEU</name>
<evidence type="ECO:0000259" key="2">
    <source>
        <dbReference type="Pfam" id="PF02698"/>
    </source>
</evidence>
<feature type="transmembrane region" description="Helical" evidence="1">
    <location>
        <begin position="119"/>
        <end position="144"/>
    </location>
</feature>
<dbReference type="InterPro" id="IPR003848">
    <property type="entry name" value="DUF218"/>
</dbReference>
<keyword evidence="1" id="KW-0472">Membrane</keyword>
<dbReference type="RefSeq" id="WP_121000937.1">
    <property type="nucleotide sequence ID" value="NZ_RBXO01000001.1"/>
</dbReference>
<proteinExistence type="predicted"/>
<evidence type="ECO:0000313" key="3">
    <source>
        <dbReference type="EMBL" id="RKT51831.1"/>
    </source>
</evidence>
<evidence type="ECO:0000256" key="1">
    <source>
        <dbReference type="SAM" id="Phobius"/>
    </source>
</evidence>
<feature type="transmembrane region" description="Helical" evidence="1">
    <location>
        <begin position="312"/>
        <end position="332"/>
    </location>
</feature>
<feature type="transmembrane region" description="Helical" evidence="1">
    <location>
        <begin position="93"/>
        <end position="113"/>
    </location>
</feature>
<dbReference type="InterPro" id="IPR051599">
    <property type="entry name" value="Cell_Envelope_Assoc"/>
</dbReference>
<dbReference type="Pfam" id="PF02698">
    <property type="entry name" value="DUF218"/>
    <property type="match status" value="1"/>
</dbReference>
<dbReference type="GO" id="GO:0000270">
    <property type="term" value="P:peptidoglycan metabolic process"/>
    <property type="evidence" value="ECO:0007669"/>
    <property type="project" value="TreeGrafter"/>
</dbReference>
<reference evidence="3 4" key="1">
    <citation type="submission" date="2018-10" db="EMBL/GenBank/DDBJ databases">
        <title>Sequencing the genomes of 1000 actinobacteria strains.</title>
        <authorList>
            <person name="Klenk H.-P."/>
        </authorList>
    </citation>
    <scope>NUCLEOTIDE SEQUENCE [LARGE SCALE GENOMIC DNA]</scope>
    <source>
        <strain evidence="3 4">DSM 43800</strain>
    </source>
</reference>
<feature type="transmembrane region" description="Helical" evidence="1">
    <location>
        <begin position="55"/>
        <end position="81"/>
    </location>
</feature>
<feature type="transmembrane region" description="Helical" evidence="1">
    <location>
        <begin position="281"/>
        <end position="300"/>
    </location>
</feature>
<comment type="caution">
    <text evidence="3">The sequence shown here is derived from an EMBL/GenBank/DDBJ whole genome shotgun (WGS) entry which is preliminary data.</text>
</comment>
<dbReference type="EMBL" id="RBXO01000001">
    <property type="protein sequence ID" value="RKT51831.1"/>
    <property type="molecule type" value="Genomic_DNA"/>
</dbReference>